<keyword evidence="2" id="KW-1185">Reference proteome</keyword>
<gene>
    <name evidence="1" type="ORF">Bfra_009485</name>
</gene>
<dbReference type="RefSeq" id="XP_037189878.1">
    <property type="nucleotide sequence ID" value="XM_037339828.1"/>
</dbReference>
<proteinExistence type="predicted"/>
<reference evidence="1 2" key="1">
    <citation type="journal article" date="2020" name="Phytopathology">
        <title>A high-quality genome resource of Botrytis fragariae, a new and rapidly spreading fungal pathogen causing strawberry gray mold in the U.S.A.</title>
        <authorList>
            <person name="Wu Y."/>
            <person name="Saski C.A."/>
            <person name="Schnabel G."/>
            <person name="Xiao S."/>
            <person name="Hu M."/>
        </authorList>
    </citation>
    <scope>NUCLEOTIDE SEQUENCE [LARGE SCALE GENOMIC DNA]</scope>
    <source>
        <strain evidence="1 2">BVB16</strain>
    </source>
</reference>
<dbReference type="Proteomes" id="UP000531561">
    <property type="component" value="Unassembled WGS sequence"/>
</dbReference>
<name>A0A8H6EG58_9HELO</name>
<evidence type="ECO:0000313" key="1">
    <source>
        <dbReference type="EMBL" id="KAF5870931.1"/>
    </source>
</evidence>
<protein>
    <submittedName>
        <fullName evidence="1">Putative ochratoxin a non-ribosomal peptide synthetase protein</fullName>
    </submittedName>
</protein>
<sequence length="237" mass="26711">MVSEFTVMLGLIYLGRIPDILGLRFDVVDCVPVTCGFAGWYICGFGNGDEDEEDEWVFDLWNLYWIAGDSRAGRVRSEEDGVDGDGGVAVRKNPAVKLHDFLNGLWRGRDLTMEGGVGESLRTERALDASPKMRGLDAVRGKWMGKWVEFVGEGGGRRKRRGQSRYEFDRKEQGQEFTEAYLMIITSIVEKLEIPCQITHYAVSIVLPADFHFGRSYIYENNLPSSLIYNTASTSGW</sequence>
<organism evidence="1 2">
    <name type="scientific">Botrytis fragariae</name>
    <dbReference type="NCBI Taxonomy" id="1964551"/>
    <lineage>
        <taxon>Eukaryota</taxon>
        <taxon>Fungi</taxon>
        <taxon>Dikarya</taxon>
        <taxon>Ascomycota</taxon>
        <taxon>Pezizomycotina</taxon>
        <taxon>Leotiomycetes</taxon>
        <taxon>Helotiales</taxon>
        <taxon>Sclerotiniaceae</taxon>
        <taxon>Botrytis</taxon>
    </lineage>
</organism>
<dbReference type="GeneID" id="59263520"/>
<comment type="caution">
    <text evidence="1">The sequence shown here is derived from an EMBL/GenBank/DDBJ whole genome shotgun (WGS) entry which is preliminary data.</text>
</comment>
<accession>A0A8H6EG58</accession>
<evidence type="ECO:0000313" key="2">
    <source>
        <dbReference type="Proteomes" id="UP000531561"/>
    </source>
</evidence>
<dbReference type="EMBL" id="JABFCT010000013">
    <property type="protein sequence ID" value="KAF5870931.1"/>
    <property type="molecule type" value="Genomic_DNA"/>
</dbReference>
<dbReference type="AlphaFoldDB" id="A0A8H6EG58"/>